<gene>
    <name evidence="10 12" type="primary">gatA</name>
    <name evidence="12" type="ORF">GCM10022404_00640</name>
</gene>
<evidence type="ECO:0000256" key="10">
    <source>
        <dbReference type="HAMAP-Rule" id="MF_00120"/>
    </source>
</evidence>
<dbReference type="InterPro" id="IPR036928">
    <property type="entry name" value="AS_sf"/>
</dbReference>
<accession>A0ABP7JSV0</accession>
<dbReference type="InterPro" id="IPR004412">
    <property type="entry name" value="GatA"/>
</dbReference>
<dbReference type="PANTHER" id="PTHR11895:SF151">
    <property type="entry name" value="GLUTAMYL-TRNA(GLN) AMIDOTRANSFERASE SUBUNIT A"/>
    <property type="match status" value="1"/>
</dbReference>
<protein>
    <recommendedName>
        <fullName evidence="4 10">Glutamyl-tRNA(Gln) amidotransferase subunit A</fullName>
        <shortName evidence="10">Glu-ADT subunit A</shortName>
        <ecNumber evidence="3 10">6.3.5.7</ecNumber>
    </recommendedName>
</protein>
<dbReference type="HAMAP" id="MF_00120">
    <property type="entry name" value="GatA"/>
    <property type="match status" value="1"/>
</dbReference>
<comment type="caution">
    <text evidence="12">The sequence shown here is derived from an EMBL/GenBank/DDBJ whole genome shotgun (WGS) entry which is preliminary data.</text>
</comment>
<dbReference type="InterPro" id="IPR023631">
    <property type="entry name" value="Amidase_dom"/>
</dbReference>
<evidence type="ECO:0000256" key="1">
    <source>
        <dbReference type="ARBA" id="ARBA00008069"/>
    </source>
</evidence>
<keyword evidence="8 10" id="KW-0648">Protein biosynthesis</keyword>
<dbReference type="InterPro" id="IPR000120">
    <property type="entry name" value="Amidase"/>
</dbReference>
<dbReference type="SUPFAM" id="SSF75304">
    <property type="entry name" value="Amidase signature (AS) enzymes"/>
    <property type="match status" value="1"/>
</dbReference>
<comment type="similarity">
    <text evidence="1 10">Belongs to the amidase family. GatA subfamily.</text>
</comment>
<evidence type="ECO:0000256" key="7">
    <source>
        <dbReference type="ARBA" id="ARBA00022840"/>
    </source>
</evidence>
<dbReference type="NCBIfam" id="TIGR00132">
    <property type="entry name" value="gatA"/>
    <property type="match status" value="1"/>
</dbReference>
<keyword evidence="13" id="KW-1185">Reference proteome</keyword>
<evidence type="ECO:0000313" key="13">
    <source>
        <dbReference type="Proteomes" id="UP001399917"/>
    </source>
</evidence>
<evidence type="ECO:0000256" key="9">
    <source>
        <dbReference type="ARBA" id="ARBA00047407"/>
    </source>
</evidence>
<comment type="catalytic activity">
    <reaction evidence="9 10">
        <text>L-glutamyl-tRNA(Gln) + L-glutamine + ATP + H2O = L-glutaminyl-tRNA(Gln) + L-glutamate + ADP + phosphate + H(+)</text>
        <dbReference type="Rhea" id="RHEA:17521"/>
        <dbReference type="Rhea" id="RHEA-COMP:9681"/>
        <dbReference type="Rhea" id="RHEA-COMP:9684"/>
        <dbReference type="ChEBI" id="CHEBI:15377"/>
        <dbReference type="ChEBI" id="CHEBI:15378"/>
        <dbReference type="ChEBI" id="CHEBI:29985"/>
        <dbReference type="ChEBI" id="CHEBI:30616"/>
        <dbReference type="ChEBI" id="CHEBI:43474"/>
        <dbReference type="ChEBI" id="CHEBI:58359"/>
        <dbReference type="ChEBI" id="CHEBI:78520"/>
        <dbReference type="ChEBI" id="CHEBI:78521"/>
        <dbReference type="ChEBI" id="CHEBI:456216"/>
        <dbReference type="EC" id="6.3.5.7"/>
    </reaction>
</comment>
<comment type="subunit">
    <text evidence="2 10">Heterotrimer of A, B and C subunits.</text>
</comment>
<evidence type="ECO:0000313" key="12">
    <source>
        <dbReference type="EMBL" id="GAA3853179.1"/>
    </source>
</evidence>
<feature type="domain" description="Amidase" evidence="11">
    <location>
        <begin position="25"/>
        <end position="475"/>
    </location>
</feature>
<proteinExistence type="inferred from homology"/>
<feature type="active site" description="Charge relay system" evidence="10">
    <location>
        <position position="78"/>
    </location>
</feature>
<sequence length="495" mass="52718">MSDLNKLTLADARDGLRAKSFTSGELTEACLSQIETSGALNAFVHNTPEIARAQAKAADARLAQGEAPAMCGLPIGIKDLFCTQGVPSQAASAILDGFKPEYESTITTKLFDAGAVMLGKLNMDEFAMGSSNETSTYGNAINPWRRGNEDTQLTPGGSSGGSAAAVAADLCLAATGTDTGGSIRQPAAFTGIVGIKPTYGRCSRWGVIAFASSLDQAGPMTKTVRDASIMLEAMCGHDAKDSTSADLAVPDFEAMLTGDIRGKKIGIPKEYRMDGMLPEIEKLWDDGAAMLRDAGAEIVEISLPHTKYALPAYYVIAPAEASSNLARYDGVRYGHRAKLAQGEGIDDMYEKTRAEGFGHEVQRRVMIGTYVLSAGFYDAYYNRARRVRTLIKRDFEQVFAQGIDAILTPATPSAAFGLGEMSESDPIQMYLNDVFTVTVNLAGLPGIAVPAGLDAKGLPLGLQLIGRPWEEGDLLNIAHSLEASSGFVSKPEKWW</sequence>
<dbReference type="Proteomes" id="UP001399917">
    <property type="component" value="Unassembled WGS sequence"/>
</dbReference>
<dbReference type="InterPro" id="IPR020556">
    <property type="entry name" value="Amidase_CS"/>
</dbReference>
<evidence type="ECO:0000256" key="5">
    <source>
        <dbReference type="ARBA" id="ARBA00022598"/>
    </source>
</evidence>
<feature type="active site" description="Charge relay system" evidence="10">
    <location>
        <position position="158"/>
    </location>
</feature>
<dbReference type="PANTHER" id="PTHR11895">
    <property type="entry name" value="TRANSAMIDASE"/>
    <property type="match status" value="1"/>
</dbReference>
<keyword evidence="7 10" id="KW-0067">ATP-binding</keyword>
<evidence type="ECO:0000256" key="2">
    <source>
        <dbReference type="ARBA" id="ARBA00011123"/>
    </source>
</evidence>
<organism evidence="12 13">
    <name type="scientific">Celeribacter arenosi</name>
    <dbReference type="NCBI Taxonomy" id="792649"/>
    <lineage>
        <taxon>Bacteria</taxon>
        <taxon>Pseudomonadati</taxon>
        <taxon>Pseudomonadota</taxon>
        <taxon>Alphaproteobacteria</taxon>
        <taxon>Rhodobacterales</taxon>
        <taxon>Roseobacteraceae</taxon>
        <taxon>Celeribacter</taxon>
    </lineage>
</organism>
<evidence type="ECO:0000256" key="6">
    <source>
        <dbReference type="ARBA" id="ARBA00022741"/>
    </source>
</evidence>
<dbReference type="RefSeq" id="WP_344841884.1">
    <property type="nucleotide sequence ID" value="NZ_BAABDF010000001.1"/>
</dbReference>
<evidence type="ECO:0000256" key="3">
    <source>
        <dbReference type="ARBA" id="ARBA00012739"/>
    </source>
</evidence>
<dbReference type="EC" id="6.3.5.7" evidence="3 10"/>
<reference evidence="13" key="1">
    <citation type="journal article" date="2019" name="Int. J. Syst. Evol. Microbiol.">
        <title>The Global Catalogue of Microorganisms (GCM) 10K type strain sequencing project: providing services to taxonomists for standard genome sequencing and annotation.</title>
        <authorList>
            <consortium name="The Broad Institute Genomics Platform"/>
            <consortium name="The Broad Institute Genome Sequencing Center for Infectious Disease"/>
            <person name="Wu L."/>
            <person name="Ma J."/>
        </authorList>
    </citation>
    <scope>NUCLEOTIDE SEQUENCE [LARGE SCALE GENOMIC DNA]</scope>
    <source>
        <strain evidence="13">JCM 17190</strain>
    </source>
</reference>
<evidence type="ECO:0000256" key="4">
    <source>
        <dbReference type="ARBA" id="ARBA00014428"/>
    </source>
</evidence>
<evidence type="ECO:0000256" key="8">
    <source>
        <dbReference type="ARBA" id="ARBA00022917"/>
    </source>
</evidence>
<keyword evidence="5 10" id="KW-0436">Ligase</keyword>
<keyword evidence="6 10" id="KW-0547">Nucleotide-binding</keyword>
<dbReference type="Pfam" id="PF01425">
    <property type="entry name" value="Amidase"/>
    <property type="match status" value="1"/>
</dbReference>
<evidence type="ECO:0000259" key="11">
    <source>
        <dbReference type="Pfam" id="PF01425"/>
    </source>
</evidence>
<feature type="active site" description="Acyl-ester intermediate" evidence="10">
    <location>
        <position position="182"/>
    </location>
</feature>
<name>A0ABP7JSV0_9RHOB</name>
<dbReference type="EMBL" id="BAABDF010000001">
    <property type="protein sequence ID" value="GAA3853179.1"/>
    <property type="molecule type" value="Genomic_DNA"/>
</dbReference>
<dbReference type="PROSITE" id="PS00571">
    <property type="entry name" value="AMIDASES"/>
    <property type="match status" value="1"/>
</dbReference>
<comment type="function">
    <text evidence="10">Allows the formation of correctly charged Gln-tRNA(Gln) through the transamidation of misacylated Glu-tRNA(Gln) in organisms which lack glutaminyl-tRNA synthetase. The reaction takes place in the presence of glutamine and ATP through an activated gamma-phospho-Glu-tRNA(Gln).</text>
</comment>
<dbReference type="Gene3D" id="3.90.1300.10">
    <property type="entry name" value="Amidase signature (AS) domain"/>
    <property type="match status" value="1"/>
</dbReference>